<proteinExistence type="predicted"/>
<dbReference type="PANTHER" id="PTHR32063:SF18">
    <property type="entry name" value="CATION EFFLUX SYSTEM PROTEIN"/>
    <property type="match status" value="1"/>
</dbReference>
<dbReference type="EMBL" id="AP021875">
    <property type="protein sequence ID" value="BBO73068.1"/>
    <property type="molecule type" value="Genomic_DNA"/>
</dbReference>
<feature type="transmembrane region" description="Helical" evidence="1">
    <location>
        <begin position="892"/>
        <end position="911"/>
    </location>
</feature>
<dbReference type="Gene3D" id="3.30.2090.10">
    <property type="entry name" value="Multidrug efflux transporter AcrB TolC docking domain, DN and DC subdomains"/>
    <property type="match status" value="2"/>
</dbReference>
<dbReference type="OrthoDB" id="9759330at2"/>
<feature type="transmembrane region" description="Helical" evidence="1">
    <location>
        <begin position="866"/>
        <end position="885"/>
    </location>
</feature>
<dbReference type="Gene3D" id="1.20.1640.10">
    <property type="entry name" value="Multidrug efflux transporter AcrB transmembrane domain"/>
    <property type="match status" value="2"/>
</dbReference>
<evidence type="ECO:0000313" key="3">
    <source>
        <dbReference type="Proteomes" id="UP000427769"/>
    </source>
</evidence>
<feature type="transmembrane region" description="Helical" evidence="1">
    <location>
        <begin position="985"/>
        <end position="1016"/>
    </location>
</feature>
<dbReference type="InterPro" id="IPR001036">
    <property type="entry name" value="Acrflvin-R"/>
</dbReference>
<keyword evidence="1" id="KW-0812">Transmembrane</keyword>
<protein>
    <submittedName>
        <fullName evidence="2">Multidrug transporter AcrB</fullName>
    </submittedName>
</protein>
<keyword evidence="3" id="KW-1185">Reference proteome</keyword>
<dbReference type="KEGG" id="dwd:DSCW_04850"/>
<dbReference type="GO" id="GO:0042910">
    <property type="term" value="F:xenobiotic transmembrane transporter activity"/>
    <property type="evidence" value="ECO:0007669"/>
    <property type="project" value="TreeGrafter"/>
</dbReference>
<feature type="transmembrane region" description="Helical" evidence="1">
    <location>
        <begin position="530"/>
        <end position="555"/>
    </location>
</feature>
<dbReference type="SUPFAM" id="SSF82714">
    <property type="entry name" value="Multidrug efflux transporter AcrB TolC docking domain, DN and DC subdomains"/>
    <property type="match status" value="2"/>
</dbReference>
<dbReference type="InterPro" id="IPR027463">
    <property type="entry name" value="AcrB_DN_DC_subdom"/>
</dbReference>
<dbReference type="PANTHER" id="PTHR32063">
    <property type="match status" value="1"/>
</dbReference>
<feature type="transmembrane region" description="Helical" evidence="1">
    <location>
        <begin position="365"/>
        <end position="387"/>
    </location>
</feature>
<name>A0A5K7YWS2_9BACT</name>
<dbReference type="Gene3D" id="3.30.70.1320">
    <property type="entry name" value="Multidrug efflux transporter AcrB pore domain like"/>
    <property type="match status" value="1"/>
</dbReference>
<reference evidence="2 3" key="1">
    <citation type="submission" date="2019-11" db="EMBL/GenBank/DDBJ databases">
        <title>Comparative genomics of hydrocarbon-degrading Desulfosarcina strains.</title>
        <authorList>
            <person name="Watanabe M."/>
            <person name="Kojima H."/>
            <person name="Fukui M."/>
        </authorList>
    </citation>
    <scope>NUCLEOTIDE SEQUENCE [LARGE SCALE GENOMIC DNA]</scope>
    <source>
        <strain evidence="2 3">PP31</strain>
    </source>
</reference>
<feature type="transmembrane region" description="Helical" evidence="1">
    <location>
        <begin position="338"/>
        <end position="358"/>
    </location>
</feature>
<accession>A0A5K7YWS2</accession>
<feature type="transmembrane region" description="Helical" evidence="1">
    <location>
        <begin position="393"/>
        <end position="418"/>
    </location>
</feature>
<dbReference type="Gene3D" id="3.30.70.1430">
    <property type="entry name" value="Multidrug efflux transporter AcrB pore domain"/>
    <property type="match status" value="2"/>
</dbReference>
<feature type="transmembrane region" description="Helical" evidence="1">
    <location>
        <begin position="439"/>
        <end position="458"/>
    </location>
</feature>
<gene>
    <name evidence="2" type="ORF">DSCW_04850</name>
</gene>
<dbReference type="GO" id="GO:0005886">
    <property type="term" value="C:plasma membrane"/>
    <property type="evidence" value="ECO:0007669"/>
    <property type="project" value="TreeGrafter"/>
</dbReference>
<dbReference type="PRINTS" id="PR00702">
    <property type="entry name" value="ACRIFLAVINRP"/>
</dbReference>
<keyword evidence="1" id="KW-0472">Membrane</keyword>
<feature type="transmembrane region" description="Helical" evidence="1">
    <location>
        <begin position="917"/>
        <end position="939"/>
    </location>
</feature>
<keyword evidence="1" id="KW-1133">Transmembrane helix</keyword>
<sequence>MTLPEIAIKRKPIAFFVAALLLLGGIMSYLNMGWLEDPEFTIKTAVISVAYPGASAGEVEMEVVDRIETKLQEMEEIDNISSISRPGLAIIKVDIKEKYWFYRLPQIWDVMRKKIRDVEATLPPGAAMPQIKDDFGYVFGFLLAISGEGFSAAELERCAKNLRKELKLVNGVARVDLWGVREKRIYLEAAESQLTQLGITKEDLLQTLQLQNKVVDAGNLDIGSNRLRIAPTGAFQAPDDIRNIVFSPGRLNPQGKDELIRLGDIATVRSGYADPPRNMMRFNGRPALMLALAPVDGTNVVEVGQTIDSSLKEISAKLPAGIEVTKFAWQTDRVEESIHGFLINLGESVLIVLLVLTISMGWRAGLIVGASGLVLAILGTFIVMWTVEINLHRISLGALIVAMGMMVDNAIVVVDGFVVRREQSMERSRAAIESASIPAWALLGATVAACMAFFPIFFSKTSAGEYAGGLFSVIGISLLLSWLLSQTITPLMCMALLPDPKKTNAGADVYGGRFNHLFRAILYKAIRFRVLFLGGMVLLFIASIGGFGQVPIMFFPDSSRQQVMIDFWEPEGTTIQKTSTDLKGVESRLLKLPQVKNISSFIGEGPPRFYLPVSPEQPYSSYAQIIVNIKTLKGVGDVMKDIEPWLEENYPHTLTRVRRYGVGPSDDWKFEARFSGPAEADPAILRSLAQKGMAILEASPYAKEVRTNWRHVVKKIVPVYDQKKGRWTGVSRQDLADTTKRAFDGLVVGQFREGDDLIPLVLRYREDERRAVADHLGQLQVTPSLSTESVPLAQVTKDVHVAWEDPIIWRWDRRRAITVQCSPKGVTLPTLRDSVLADFNKIELPPGYKLEWDGEYDSSKRAANGLLPGVVPATVTMALVIVMLFNAFRPPIIITLTIPFAFIGITSGMLLTGQPFGFMAILGAMSLSGMMIKNAVVLLDQVDINLKGGMKPYPAVMEAAVARLRPVLNAAATTVFGMAPLLQDVFWVSMAVTIMFGLAFGTILTMMVVPVLYTFLFRIKVYRTG</sequence>
<evidence type="ECO:0000313" key="2">
    <source>
        <dbReference type="EMBL" id="BBO73068.1"/>
    </source>
</evidence>
<dbReference type="Gene3D" id="3.30.70.1440">
    <property type="entry name" value="Multidrug efflux transporter AcrB pore domain"/>
    <property type="match status" value="1"/>
</dbReference>
<evidence type="ECO:0000256" key="1">
    <source>
        <dbReference type="SAM" id="Phobius"/>
    </source>
</evidence>
<dbReference type="RefSeq" id="WP_155302212.1">
    <property type="nucleotide sequence ID" value="NZ_AP021875.1"/>
</dbReference>
<feature type="transmembrane region" description="Helical" evidence="1">
    <location>
        <begin position="12"/>
        <end position="34"/>
    </location>
</feature>
<dbReference type="SUPFAM" id="SSF82866">
    <property type="entry name" value="Multidrug efflux transporter AcrB transmembrane domain"/>
    <property type="match status" value="2"/>
</dbReference>
<feature type="transmembrane region" description="Helical" evidence="1">
    <location>
        <begin position="470"/>
        <end position="497"/>
    </location>
</feature>
<dbReference type="Proteomes" id="UP000427769">
    <property type="component" value="Chromosome"/>
</dbReference>
<organism evidence="2 3">
    <name type="scientific">Desulfosarcina widdelii</name>
    <dbReference type="NCBI Taxonomy" id="947919"/>
    <lineage>
        <taxon>Bacteria</taxon>
        <taxon>Pseudomonadati</taxon>
        <taxon>Thermodesulfobacteriota</taxon>
        <taxon>Desulfobacteria</taxon>
        <taxon>Desulfobacterales</taxon>
        <taxon>Desulfosarcinaceae</taxon>
        <taxon>Desulfosarcina</taxon>
    </lineage>
</organism>
<dbReference type="SUPFAM" id="SSF82693">
    <property type="entry name" value="Multidrug efflux transporter AcrB pore domain, PN1, PN2, PC1 and PC2 subdomains"/>
    <property type="match status" value="2"/>
</dbReference>
<dbReference type="Pfam" id="PF00873">
    <property type="entry name" value="ACR_tran"/>
    <property type="match status" value="1"/>
</dbReference>
<dbReference type="AlphaFoldDB" id="A0A5K7YWS2"/>
<feature type="transmembrane region" description="Helical" evidence="1">
    <location>
        <begin position="960"/>
        <end position="979"/>
    </location>
</feature>